<dbReference type="InterPro" id="IPR007434">
    <property type="entry name" value="FemAB-like"/>
</dbReference>
<dbReference type="Pfam" id="PF04339">
    <property type="entry name" value="FemAB_like"/>
    <property type="match status" value="1"/>
</dbReference>
<dbReference type="Gene3D" id="3.40.630.30">
    <property type="match status" value="1"/>
</dbReference>
<protein>
    <submittedName>
        <fullName evidence="1">Uncharacterized protein conserved in bacteria</fullName>
    </submittedName>
</protein>
<proteinExistence type="predicted"/>
<dbReference type="SUPFAM" id="SSF55729">
    <property type="entry name" value="Acyl-CoA N-acyltransferases (Nat)"/>
    <property type="match status" value="1"/>
</dbReference>
<dbReference type="PANTHER" id="PTHR47017:SF1">
    <property type="entry name" value="ACYL-COA"/>
    <property type="match status" value="1"/>
</dbReference>
<reference evidence="1 2" key="1">
    <citation type="submission" date="2018-06" db="EMBL/GenBank/DDBJ databases">
        <authorList>
            <consortium name="Pathogen Informatics"/>
            <person name="Doyle S."/>
        </authorList>
    </citation>
    <scope>NUCLEOTIDE SEQUENCE [LARGE SCALE GENOMIC DNA]</scope>
    <source>
        <strain evidence="1 2">NCTC10738</strain>
    </source>
</reference>
<evidence type="ECO:0000313" key="1">
    <source>
        <dbReference type="EMBL" id="SUJ02132.1"/>
    </source>
</evidence>
<gene>
    <name evidence="1" type="ORF">NCTC10738_03460</name>
</gene>
<evidence type="ECO:0000313" key="2">
    <source>
        <dbReference type="Proteomes" id="UP000254069"/>
    </source>
</evidence>
<dbReference type="RefSeq" id="WP_109248732.1">
    <property type="nucleotide sequence ID" value="NZ_CP032415.1"/>
</dbReference>
<dbReference type="EMBL" id="UGYO01000002">
    <property type="protein sequence ID" value="SUJ02132.1"/>
    <property type="molecule type" value="Genomic_DNA"/>
</dbReference>
<keyword evidence="2" id="KW-1185">Reference proteome</keyword>
<dbReference type="InterPro" id="IPR016181">
    <property type="entry name" value="Acyl_CoA_acyltransferase"/>
</dbReference>
<dbReference type="AlphaFoldDB" id="A0A380BIW3"/>
<organism evidence="1 2">
    <name type="scientific">Shewanella algae</name>
    <dbReference type="NCBI Taxonomy" id="38313"/>
    <lineage>
        <taxon>Bacteria</taxon>
        <taxon>Pseudomonadati</taxon>
        <taxon>Pseudomonadota</taxon>
        <taxon>Gammaproteobacteria</taxon>
        <taxon>Alteromonadales</taxon>
        <taxon>Shewanellaceae</taxon>
        <taxon>Shewanella</taxon>
    </lineage>
</organism>
<accession>A0A380BIW3</accession>
<dbReference type="KEGG" id="salg:BS332_20265"/>
<dbReference type="Proteomes" id="UP000254069">
    <property type="component" value="Unassembled WGS sequence"/>
</dbReference>
<dbReference type="PANTHER" id="PTHR47017">
    <property type="entry name" value="ACYL-COA"/>
    <property type="match status" value="1"/>
</dbReference>
<name>A0A380BIW3_9GAMM</name>
<sequence>MDNKHWQWRFAAGIDEIPAAEWDLCLAEDGQTEPDNPFCRHAFLRALEQSGSVCAAAGWQPMHLQLFCNDRRLAVMPLYLKDHSWGEYVFDWAWADAYQRHGEAYYPKLVSAIPFTPVTGPRLGIAPEARAAATDIQQALGKLFWQLLESYSSWHWLFVSKGQLDSLRHLPQTLVREGTQFHWFNRGYSQFDDFLARLNSKRRKSILKERRALAGLQFVWLRGDELQDWHWQLFYRCYRQTYLKRSGHGGYLQPDFFKLLGKLMAAEVRLLLVHRLGETPQQALACALYLQGKDTLYGRYWGALEEIPALHFEACYWQGIDYCIDNGLSCFNAGAQGEHKLIRGFECVTTYSLHGIAHPGFREAIADFCQTEAGNNRLYQAQLQQALPYKKGD</sequence>